<evidence type="ECO:0000256" key="2">
    <source>
        <dbReference type="ARBA" id="ARBA00023125"/>
    </source>
</evidence>
<evidence type="ECO:0000259" key="6">
    <source>
        <dbReference type="PROSITE" id="PS51755"/>
    </source>
</evidence>
<feature type="region of interest" description="Disordered" evidence="5">
    <location>
        <begin position="610"/>
        <end position="634"/>
    </location>
</feature>
<dbReference type="InterPro" id="IPR016032">
    <property type="entry name" value="Sig_transdc_resp-reg_C-effctor"/>
</dbReference>
<evidence type="ECO:0000256" key="1">
    <source>
        <dbReference type="ARBA" id="ARBA00005820"/>
    </source>
</evidence>
<dbReference type="EMBL" id="JBHTCG010000012">
    <property type="protein sequence ID" value="MFC7384465.1"/>
    <property type="molecule type" value="Genomic_DNA"/>
</dbReference>
<dbReference type="InterPro" id="IPR011990">
    <property type="entry name" value="TPR-like_helical_dom_sf"/>
</dbReference>
<keyword evidence="8" id="KW-1185">Reference proteome</keyword>
<dbReference type="Pfam" id="PF13424">
    <property type="entry name" value="TPR_12"/>
    <property type="match status" value="1"/>
</dbReference>
<dbReference type="Pfam" id="PF00486">
    <property type="entry name" value="Trans_reg_C"/>
    <property type="match status" value="1"/>
</dbReference>
<dbReference type="Pfam" id="PF03704">
    <property type="entry name" value="BTAD"/>
    <property type="match status" value="1"/>
</dbReference>
<dbReference type="Gene3D" id="1.25.40.10">
    <property type="entry name" value="Tetratricopeptide repeat domain"/>
    <property type="match status" value="2"/>
</dbReference>
<name>A0ABW2P8Y1_9ACTN</name>
<dbReference type="PANTHER" id="PTHR47691">
    <property type="entry name" value="REGULATOR-RELATED"/>
    <property type="match status" value="1"/>
</dbReference>
<dbReference type="InterPro" id="IPR019734">
    <property type="entry name" value="TPR_rpt"/>
</dbReference>
<dbReference type="SUPFAM" id="SSF46894">
    <property type="entry name" value="C-terminal effector domain of the bipartite response regulators"/>
    <property type="match status" value="1"/>
</dbReference>
<dbReference type="SUPFAM" id="SSF48452">
    <property type="entry name" value="TPR-like"/>
    <property type="match status" value="2"/>
</dbReference>
<dbReference type="SMART" id="SM00862">
    <property type="entry name" value="Trans_reg_C"/>
    <property type="match status" value="1"/>
</dbReference>
<evidence type="ECO:0000313" key="7">
    <source>
        <dbReference type="EMBL" id="MFC7384465.1"/>
    </source>
</evidence>
<evidence type="ECO:0000256" key="4">
    <source>
        <dbReference type="PROSITE-ProRule" id="PRU01091"/>
    </source>
</evidence>
<dbReference type="InterPro" id="IPR027417">
    <property type="entry name" value="P-loop_NTPase"/>
</dbReference>
<dbReference type="Gene3D" id="3.40.50.300">
    <property type="entry name" value="P-loop containing nucleotide triphosphate hydrolases"/>
    <property type="match status" value="1"/>
</dbReference>
<gene>
    <name evidence="7" type="ORF">ACFQSB_19800</name>
</gene>
<comment type="similarity">
    <text evidence="1">Belongs to the AfsR/DnrI/RedD regulatory family.</text>
</comment>
<proteinExistence type="inferred from homology"/>
<dbReference type="Proteomes" id="UP001596496">
    <property type="component" value="Unassembled WGS sequence"/>
</dbReference>
<organism evidence="7 8">
    <name type="scientific">Sphaerisporangium rhizosphaerae</name>
    <dbReference type="NCBI Taxonomy" id="2269375"/>
    <lineage>
        <taxon>Bacteria</taxon>
        <taxon>Bacillati</taxon>
        <taxon>Actinomycetota</taxon>
        <taxon>Actinomycetes</taxon>
        <taxon>Streptosporangiales</taxon>
        <taxon>Streptosporangiaceae</taxon>
        <taxon>Sphaerisporangium</taxon>
    </lineage>
</organism>
<dbReference type="Gene3D" id="1.10.10.10">
    <property type="entry name" value="Winged helix-like DNA-binding domain superfamily/Winged helix DNA-binding domain"/>
    <property type="match status" value="1"/>
</dbReference>
<sequence length="1113" mass="115542">MRVGILGPLRVQDAGGNPVEVAGARLRALLVRLALDPGRVVTVERLVDDLWPGEPPANPAAALQSLVARLRRELGGREAVASHPSGYRLGAEGPAVDAWVFDARAARGAALLRAGDPSGAGGPLREALELWRGPALVDASRFPFAAAPAARLEELRLATLEARIDADLACAVPGLVAELEELAAAHPTREPFQARLMRALCADGRRADALEVYERVRAALADGLGVDPGAELRAAHLHALRADASPAVQGTAAGGNLPAPLTRLVGRHDDLARVGRLLGESRLVTVTGPGGAGKTRLALEAARRERAPDGVWLVELAHVTRPSGVLGHLTPPSGVAAAVHAALAGTGLLAGLGGAPGAGPAERLCASLAGRRALLMLDNCEHVVEEAAELVQRVLAAAPGVRVLATGREPLGVTGEALHPLPPLAVPGEDVTPLSAPSFAAVALFAERAAAVRPGFAVDEGNLADVVRLCRELDGMPLAIELAAARLRSLTLTQLAGMIGDRLEVLGRGSRAVERRHRTLRATIDWSWELLTEPERAALRRLSVFAGGGASAEAAARVCGAGLDVLTSLVDRSLLVQAADDPRPGPPLAGDGGEGRYRLLETVRHYASEKLAQTPETPETPDGIESTRCTDGTGVGAEERRVRAAHAAYFLELAERCEPSLRGPEQAAALRLLDGHQGDLDAALGHAIECGWAETAVRLYTARLWSWVMRGRRREAADWAAAVARATGDAPPPGLAAEHAMCLLLAGSGDTGGEGDGAGVAGMRPGELLDRMYRSDRPAVLGSWAIVGAYAGGVADIRRRAAAAVEHFGRHPDAWARATTLLIEGIVEFEFVPGGAPRAEVLVRSASRAFHGLGERWGMALALFWLSLVAENRGEPAEALALLEESAARAAEIGGVDALPGPAMLPVRLGQLRARTGDLAGAEAVLQQARVAAERAGDALAQARTWHALGERARRAGDHAGARTRLRRAMDLLPAERSAGGTGSRPPMIPAQLVAFVWLEASRVETLAGDLAAGGRRLREALEAVAATPDDTARATVLEGAAEWLVEAGEPGRAAAALAAASRLRGVPDSADREVAALVARCRGALGEAAFAAAWRAGASSPAPDAAALLSGL</sequence>
<protein>
    <submittedName>
        <fullName evidence="7">BTAD domain-containing putative transcriptional regulator</fullName>
    </submittedName>
</protein>
<dbReference type="SMART" id="SM01043">
    <property type="entry name" value="BTAD"/>
    <property type="match status" value="1"/>
</dbReference>
<comment type="caution">
    <text evidence="7">The sequence shown here is derived from an EMBL/GenBank/DDBJ whole genome shotgun (WGS) entry which is preliminary data.</text>
</comment>
<keyword evidence="2 4" id="KW-0238">DNA-binding</keyword>
<dbReference type="InterPro" id="IPR036388">
    <property type="entry name" value="WH-like_DNA-bd_sf"/>
</dbReference>
<dbReference type="PANTHER" id="PTHR47691:SF3">
    <property type="entry name" value="HTH-TYPE TRANSCRIPTIONAL REGULATOR RV0890C-RELATED"/>
    <property type="match status" value="1"/>
</dbReference>
<dbReference type="PROSITE" id="PS51755">
    <property type="entry name" value="OMPR_PHOB"/>
    <property type="match status" value="1"/>
</dbReference>
<feature type="DNA-binding region" description="OmpR/PhoB-type" evidence="4">
    <location>
        <begin position="1"/>
        <end position="91"/>
    </location>
</feature>
<dbReference type="RefSeq" id="WP_380828234.1">
    <property type="nucleotide sequence ID" value="NZ_JBHTCG010000012.1"/>
</dbReference>
<dbReference type="SUPFAM" id="SSF52540">
    <property type="entry name" value="P-loop containing nucleoside triphosphate hydrolases"/>
    <property type="match status" value="1"/>
</dbReference>
<dbReference type="CDD" id="cd15831">
    <property type="entry name" value="BTAD"/>
    <property type="match status" value="1"/>
</dbReference>
<accession>A0ABW2P8Y1</accession>
<dbReference type="PROSITE" id="PS50005">
    <property type="entry name" value="TPR"/>
    <property type="match status" value="1"/>
</dbReference>
<evidence type="ECO:0000256" key="3">
    <source>
        <dbReference type="PROSITE-ProRule" id="PRU00339"/>
    </source>
</evidence>
<evidence type="ECO:0000256" key="5">
    <source>
        <dbReference type="SAM" id="MobiDB-lite"/>
    </source>
</evidence>
<evidence type="ECO:0000313" key="8">
    <source>
        <dbReference type="Proteomes" id="UP001596496"/>
    </source>
</evidence>
<dbReference type="InterPro" id="IPR005158">
    <property type="entry name" value="BTAD"/>
</dbReference>
<feature type="repeat" description="TPR" evidence="3">
    <location>
        <begin position="943"/>
        <end position="976"/>
    </location>
</feature>
<dbReference type="InterPro" id="IPR001867">
    <property type="entry name" value="OmpR/PhoB-type_DNA-bd"/>
</dbReference>
<reference evidence="8" key="1">
    <citation type="journal article" date="2019" name="Int. J. Syst. Evol. Microbiol.">
        <title>The Global Catalogue of Microorganisms (GCM) 10K type strain sequencing project: providing services to taxonomists for standard genome sequencing and annotation.</title>
        <authorList>
            <consortium name="The Broad Institute Genomics Platform"/>
            <consortium name="The Broad Institute Genome Sequencing Center for Infectious Disease"/>
            <person name="Wu L."/>
            <person name="Ma J."/>
        </authorList>
    </citation>
    <scope>NUCLEOTIDE SEQUENCE [LARGE SCALE GENOMIC DNA]</scope>
    <source>
        <strain evidence="8">CECT 7649</strain>
    </source>
</reference>
<feature type="domain" description="OmpR/PhoB-type" evidence="6">
    <location>
        <begin position="1"/>
        <end position="91"/>
    </location>
</feature>
<dbReference type="PRINTS" id="PR00364">
    <property type="entry name" value="DISEASERSIST"/>
</dbReference>
<keyword evidence="3" id="KW-0802">TPR repeat</keyword>